<dbReference type="Pfam" id="PF05076">
    <property type="entry name" value="SUFU"/>
    <property type="match status" value="1"/>
</dbReference>
<accession>A0A7W7CIN5</accession>
<evidence type="ECO:0000313" key="2">
    <source>
        <dbReference type="EMBL" id="MBB4680463.1"/>
    </source>
</evidence>
<dbReference type="Proteomes" id="UP000533598">
    <property type="component" value="Unassembled WGS sequence"/>
</dbReference>
<dbReference type="RefSeq" id="WP_185006294.1">
    <property type="nucleotide sequence ID" value="NZ_BAAAUI010000005.1"/>
</dbReference>
<keyword evidence="3" id="KW-1185">Reference proteome</keyword>
<comment type="caution">
    <text evidence="2">The sequence shown here is derived from an EMBL/GenBank/DDBJ whole genome shotgun (WGS) entry which is preliminary data.</text>
</comment>
<dbReference type="AlphaFoldDB" id="A0A7W7CIN5"/>
<dbReference type="InterPro" id="IPR020941">
    <property type="entry name" value="SUFU-like_domain"/>
</dbReference>
<name>A0A7W7CIN5_9PSEU</name>
<feature type="domain" description="Suppressor of fused-like" evidence="1">
    <location>
        <begin position="26"/>
        <end position="186"/>
    </location>
</feature>
<dbReference type="EMBL" id="JACHMH010000001">
    <property type="protein sequence ID" value="MBB4680463.1"/>
    <property type="molecule type" value="Genomic_DNA"/>
</dbReference>
<protein>
    <recommendedName>
        <fullName evidence="1">Suppressor of fused-like domain-containing protein</fullName>
    </recommendedName>
</protein>
<proteinExistence type="predicted"/>
<organism evidence="2 3">
    <name type="scientific">Crossiella cryophila</name>
    <dbReference type="NCBI Taxonomy" id="43355"/>
    <lineage>
        <taxon>Bacteria</taxon>
        <taxon>Bacillati</taxon>
        <taxon>Actinomycetota</taxon>
        <taxon>Actinomycetes</taxon>
        <taxon>Pseudonocardiales</taxon>
        <taxon>Pseudonocardiaceae</taxon>
        <taxon>Crossiella</taxon>
    </lineage>
</organism>
<sequence length="191" mass="20453">MNLIAHLESRLGPIRHGWNTDPDGGPMPFTIVQCDGGALPGVTTFATVGLSDKHLRSRTSGKGIHQELLISVPSEQADGPFPAMLQQIAEGLLAEESALLRGDVLGPHGPILPDSALEAFYAAAPVHHDDDFAVAGPSADGRPFGIVLVWLIPISRGEAEFVAEQGWTAFETELERVQPDLIDPRRTGLIR</sequence>
<reference evidence="2 3" key="1">
    <citation type="submission" date="2020-08" db="EMBL/GenBank/DDBJ databases">
        <title>Sequencing the genomes of 1000 actinobacteria strains.</title>
        <authorList>
            <person name="Klenk H.-P."/>
        </authorList>
    </citation>
    <scope>NUCLEOTIDE SEQUENCE [LARGE SCALE GENOMIC DNA]</scope>
    <source>
        <strain evidence="2 3">DSM 44230</strain>
    </source>
</reference>
<gene>
    <name evidence="2" type="ORF">HNR67_006581</name>
</gene>
<evidence type="ECO:0000259" key="1">
    <source>
        <dbReference type="Pfam" id="PF05076"/>
    </source>
</evidence>
<evidence type="ECO:0000313" key="3">
    <source>
        <dbReference type="Proteomes" id="UP000533598"/>
    </source>
</evidence>